<evidence type="ECO:0000259" key="7">
    <source>
        <dbReference type="PROSITE" id="PS50850"/>
    </source>
</evidence>
<evidence type="ECO:0000313" key="9">
    <source>
        <dbReference type="Proteomes" id="UP001212152"/>
    </source>
</evidence>
<feature type="transmembrane region" description="Helical" evidence="6">
    <location>
        <begin position="155"/>
        <end position="175"/>
    </location>
</feature>
<evidence type="ECO:0000256" key="6">
    <source>
        <dbReference type="SAM" id="Phobius"/>
    </source>
</evidence>
<comment type="subcellular location">
    <subcellularLocation>
        <location evidence="1">Membrane</location>
        <topology evidence="1">Multi-pass membrane protein</topology>
    </subcellularLocation>
</comment>
<feature type="transmembrane region" description="Helical" evidence="6">
    <location>
        <begin position="101"/>
        <end position="120"/>
    </location>
</feature>
<dbReference type="EMBL" id="JADGJQ010000050">
    <property type="protein sequence ID" value="KAJ3175584.1"/>
    <property type="molecule type" value="Genomic_DNA"/>
</dbReference>
<feature type="transmembrane region" description="Helical" evidence="6">
    <location>
        <begin position="355"/>
        <end position="374"/>
    </location>
</feature>
<dbReference type="PROSITE" id="PS50850">
    <property type="entry name" value="MFS"/>
    <property type="match status" value="1"/>
</dbReference>
<dbReference type="SUPFAM" id="SSF103473">
    <property type="entry name" value="MFS general substrate transporter"/>
    <property type="match status" value="1"/>
</dbReference>
<dbReference type="Gene3D" id="1.20.1250.20">
    <property type="entry name" value="MFS general substrate transporter like domains"/>
    <property type="match status" value="1"/>
</dbReference>
<dbReference type="InterPro" id="IPR036259">
    <property type="entry name" value="MFS_trans_sf"/>
</dbReference>
<evidence type="ECO:0000256" key="2">
    <source>
        <dbReference type="ARBA" id="ARBA00022692"/>
    </source>
</evidence>
<protein>
    <submittedName>
        <fullName evidence="8">Plasma membrane permease, mediates uptake of glycerophosphoinositol and glycerophosphocholine</fullName>
    </submittedName>
</protein>
<feature type="region of interest" description="Disordered" evidence="5">
    <location>
        <begin position="1"/>
        <end position="47"/>
    </location>
</feature>
<keyword evidence="3 6" id="KW-1133">Transmembrane helix</keyword>
<reference evidence="8" key="1">
    <citation type="submission" date="2020-05" db="EMBL/GenBank/DDBJ databases">
        <title>Phylogenomic resolution of chytrid fungi.</title>
        <authorList>
            <person name="Stajich J.E."/>
            <person name="Amses K."/>
            <person name="Simmons R."/>
            <person name="Seto K."/>
            <person name="Myers J."/>
            <person name="Bonds A."/>
            <person name="Quandt C.A."/>
            <person name="Barry K."/>
            <person name="Liu P."/>
            <person name="Grigoriev I."/>
            <person name="Longcore J.E."/>
            <person name="James T.Y."/>
        </authorList>
    </citation>
    <scope>NUCLEOTIDE SEQUENCE</scope>
    <source>
        <strain evidence="8">JEL0379</strain>
    </source>
</reference>
<feature type="transmembrane region" description="Helical" evidence="6">
    <location>
        <begin position="55"/>
        <end position="73"/>
    </location>
</feature>
<organism evidence="8 9">
    <name type="scientific">Geranomyces variabilis</name>
    <dbReference type="NCBI Taxonomy" id="109894"/>
    <lineage>
        <taxon>Eukaryota</taxon>
        <taxon>Fungi</taxon>
        <taxon>Fungi incertae sedis</taxon>
        <taxon>Chytridiomycota</taxon>
        <taxon>Chytridiomycota incertae sedis</taxon>
        <taxon>Chytridiomycetes</taxon>
        <taxon>Spizellomycetales</taxon>
        <taxon>Powellomycetaceae</taxon>
        <taxon>Geranomyces</taxon>
    </lineage>
</organism>
<accession>A0AAD5XLB8</accession>
<dbReference type="InterPro" id="IPR005828">
    <property type="entry name" value="MFS_sugar_transport-like"/>
</dbReference>
<feature type="transmembrane region" description="Helical" evidence="6">
    <location>
        <begin position="286"/>
        <end position="316"/>
    </location>
</feature>
<feature type="transmembrane region" description="Helical" evidence="6">
    <location>
        <begin position="236"/>
        <end position="256"/>
    </location>
</feature>
<evidence type="ECO:0000256" key="3">
    <source>
        <dbReference type="ARBA" id="ARBA00022989"/>
    </source>
</evidence>
<feature type="transmembrane region" description="Helical" evidence="6">
    <location>
        <begin position="127"/>
        <end position="149"/>
    </location>
</feature>
<dbReference type="AlphaFoldDB" id="A0AAD5XLB8"/>
<dbReference type="GO" id="GO:0046943">
    <property type="term" value="F:carboxylic acid transmembrane transporter activity"/>
    <property type="evidence" value="ECO:0007669"/>
    <property type="project" value="TreeGrafter"/>
</dbReference>
<feature type="domain" description="Major facilitator superfamily (MFS) profile" evidence="7">
    <location>
        <begin position="60"/>
        <end position="482"/>
    </location>
</feature>
<sequence length="535" mass="57140">MARASVREMSLSQPDTLADAGPVRSAEPAASSTSVMPDDPAAAEAQKTQTGKSRAAALATIIFAGIALTSDGYQNNVFNFASTLFTRIYPAAFTPSISTRIGNALIVGAIIGQLGFGLVIDRFGRKIGLLVTTLLIVLGTLLCAVVYPADNSPTTLFWAITICRGITGVGVGGEYPCSSASASEASDETKPTRRGGVFVLVTNLVLSMGGVLATIVYLILFASAAEGEKTEDLNKIWRIAFGLGGVLPLSVFWFRFKMANSDRFKKNYSKTSPPYRLAFKRLWPRLVGTAGCWFLYDFVVFPNGIFSSAIIAGLVTKGPTQLRQTAEWQLLLGLCSLPGILLGAHLVDRIGRKKVMTIGFVLSGIMGFILAGSYDHLQQNTALFVVCYGLFISASNFGPGNCLGLISAEVYPTPLRGTFYGLSAAIGKAGAAIGNQILIPLRTHYGTDPASVQQGTQAVFYICASVAFLGAMLCWTMVPDFSGQTLEKEDREWREYLIEHGVEAEFGFDDANVGDMGTVDDKRVGLDSAPTREAT</sequence>
<feature type="transmembrane region" description="Helical" evidence="6">
    <location>
        <begin position="380"/>
        <end position="398"/>
    </location>
</feature>
<keyword evidence="2 6" id="KW-0812">Transmembrane</keyword>
<dbReference type="GO" id="GO:0005886">
    <property type="term" value="C:plasma membrane"/>
    <property type="evidence" value="ECO:0007669"/>
    <property type="project" value="TreeGrafter"/>
</dbReference>
<feature type="transmembrane region" description="Helical" evidence="6">
    <location>
        <begin position="458"/>
        <end position="478"/>
    </location>
</feature>
<dbReference type="InterPro" id="IPR020846">
    <property type="entry name" value="MFS_dom"/>
</dbReference>
<evidence type="ECO:0000313" key="8">
    <source>
        <dbReference type="EMBL" id="KAJ3175584.1"/>
    </source>
</evidence>
<dbReference type="PANTHER" id="PTHR23508">
    <property type="entry name" value="CARBOXYLIC ACID TRANSPORTER PROTEIN HOMOLOG"/>
    <property type="match status" value="1"/>
</dbReference>
<evidence type="ECO:0000256" key="4">
    <source>
        <dbReference type="ARBA" id="ARBA00023136"/>
    </source>
</evidence>
<feature type="transmembrane region" description="Helical" evidence="6">
    <location>
        <begin position="196"/>
        <end position="224"/>
    </location>
</feature>
<name>A0AAD5XLB8_9FUNG</name>
<feature type="transmembrane region" description="Helical" evidence="6">
    <location>
        <begin position="419"/>
        <end position="438"/>
    </location>
</feature>
<dbReference type="Pfam" id="PF00083">
    <property type="entry name" value="Sugar_tr"/>
    <property type="match status" value="2"/>
</dbReference>
<dbReference type="PANTHER" id="PTHR23508:SF10">
    <property type="entry name" value="CARBOXYLIC ACID TRANSPORTER PROTEIN HOMOLOG"/>
    <property type="match status" value="1"/>
</dbReference>
<evidence type="ECO:0000256" key="1">
    <source>
        <dbReference type="ARBA" id="ARBA00004141"/>
    </source>
</evidence>
<comment type="caution">
    <text evidence="8">The sequence shown here is derived from an EMBL/GenBank/DDBJ whole genome shotgun (WGS) entry which is preliminary data.</text>
</comment>
<dbReference type="Proteomes" id="UP001212152">
    <property type="component" value="Unassembled WGS sequence"/>
</dbReference>
<gene>
    <name evidence="8" type="primary">GIT1</name>
    <name evidence="8" type="ORF">HDU87_006081</name>
</gene>
<keyword evidence="4 6" id="KW-0472">Membrane</keyword>
<proteinExistence type="predicted"/>
<keyword evidence="9" id="KW-1185">Reference proteome</keyword>
<feature type="transmembrane region" description="Helical" evidence="6">
    <location>
        <begin position="328"/>
        <end position="348"/>
    </location>
</feature>
<evidence type="ECO:0000256" key="5">
    <source>
        <dbReference type="SAM" id="MobiDB-lite"/>
    </source>
</evidence>